<dbReference type="Gene3D" id="3.30.450.40">
    <property type="match status" value="1"/>
</dbReference>
<gene>
    <name evidence="2" type="ORF">VVAX_03264</name>
</gene>
<dbReference type="InterPro" id="IPR029016">
    <property type="entry name" value="GAF-like_dom_sf"/>
</dbReference>
<name>A0A679J2R5_VARPD</name>
<accession>A0A679J2R5</accession>
<dbReference type="SMART" id="SM00065">
    <property type="entry name" value="GAF"/>
    <property type="match status" value="1"/>
</dbReference>
<reference evidence="2" key="1">
    <citation type="submission" date="2019-12" db="EMBL/GenBank/DDBJ databases">
        <authorList>
            <person name="Cremers G."/>
        </authorList>
    </citation>
    <scope>NUCLEOTIDE SEQUENCE</scope>
    <source>
        <strain evidence="2">Vvax</strain>
    </source>
</reference>
<dbReference type="EMBL" id="LR743507">
    <property type="protein sequence ID" value="CAA2105456.1"/>
    <property type="molecule type" value="Genomic_DNA"/>
</dbReference>
<feature type="domain" description="GAF" evidence="1">
    <location>
        <begin position="31"/>
        <end position="179"/>
    </location>
</feature>
<evidence type="ECO:0000259" key="1">
    <source>
        <dbReference type="SMART" id="SM00065"/>
    </source>
</evidence>
<evidence type="ECO:0000313" key="2">
    <source>
        <dbReference type="EMBL" id="CAA2105456.1"/>
    </source>
</evidence>
<proteinExistence type="predicted"/>
<dbReference type="AlphaFoldDB" id="A0A679J2R5"/>
<dbReference type="PANTHER" id="PTHR43102">
    <property type="entry name" value="SLR1143 PROTEIN"/>
    <property type="match status" value="1"/>
</dbReference>
<sequence>MVFYDPDYAPDAFEVRVSELLVATPDGSDELIDDSISEVLRMVLEHLRMDVVFVSEFTEGRRVFRRVETRPEARVIEPGQSAPLEESFCQRVVDGRLPRMVNDVAALSSFDELPRTGFPVGAHLSTPIVLDDGRVYGTFCCFSFAPNEQLTQRDLKKLEVSAQLAAKKINQRRAKDAEMAMAGWTLAPHEAPPRGR</sequence>
<dbReference type="RefSeq" id="WP_339090857.1">
    <property type="nucleotide sequence ID" value="NZ_LR743507.1"/>
</dbReference>
<dbReference type="PANTHER" id="PTHR43102:SF2">
    <property type="entry name" value="GAF DOMAIN-CONTAINING PROTEIN"/>
    <property type="match status" value="1"/>
</dbReference>
<dbReference type="InterPro" id="IPR003018">
    <property type="entry name" value="GAF"/>
</dbReference>
<protein>
    <recommendedName>
        <fullName evidence="1">GAF domain-containing protein</fullName>
    </recommendedName>
</protein>
<organism evidence="2">
    <name type="scientific">Variovorax paradoxus</name>
    <dbReference type="NCBI Taxonomy" id="34073"/>
    <lineage>
        <taxon>Bacteria</taxon>
        <taxon>Pseudomonadati</taxon>
        <taxon>Pseudomonadota</taxon>
        <taxon>Betaproteobacteria</taxon>
        <taxon>Burkholderiales</taxon>
        <taxon>Comamonadaceae</taxon>
        <taxon>Variovorax</taxon>
    </lineage>
</organism>
<dbReference type="SUPFAM" id="SSF55781">
    <property type="entry name" value="GAF domain-like"/>
    <property type="match status" value="1"/>
</dbReference>
<dbReference type="Pfam" id="PF13185">
    <property type="entry name" value="GAF_2"/>
    <property type="match status" value="1"/>
</dbReference>